<evidence type="ECO:0000256" key="7">
    <source>
        <dbReference type="ARBA" id="ARBA00022989"/>
    </source>
</evidence>
<keyword evidence="7" id="KW-1133">Transmembrane helix</keyword>
<dbReference type="GO" id="GO:0005509">
    <property type="term" value="F:calcium ion binding"/>
    <property type="evidence" value="ECO:0007669"/>
    <property type="project" value="UniProtKB-UniRule"/>
</dbReference>
<feature type="domain" description="Cadherin" evidence="11">
    <location>
        <begin position="39"/>
        <end position="142"/>
    </location>
</feature>
<dbReference type="GO" id="GO:0007156">
    <property type="term" value="P:homophilic cell adhesion via plasma membrane adhesion molecules"/>
    <property type="evidence" value="ECO:0007669"/>
    <property type="project" value="InterPro"/>
</dbReference>
<feature type="domain" description="Cadherin" evidence="11">
    <location>
        <begin position="143"/>
        <end position="251"/>
    </location>
</feature>
<feature type="non-terminal residue" evidence="12">
    <location>
        <position position="1"/>
    </location>
</feature>
<dbReference type="InterPro" id="IPR020894">
    <property type="entry name" value="Cadherin_CS"/>
</dbReference>
<dbReference type="InterPro" id="IPR050174">
    <property type="entry name" value="Protocadherin/Cadherin-CA"/>
</dbReference>
<dbReference type="SMART" id="SM00112">
    <property type="entry name" value="CA"/>
    <property type="match status" value="4"/>
</dbReference>
<dbReference type="InterPro" id="IPR002126">
    <property type="entry name" value="Cadherin-like_dom"/>
</dbReference>
<comment type="subcellular location">
    <subcellularLocation>
        <location evidence="1">Membrane</location>
        <topology evidence="1">Single-pass membrane protein</topology>
    </subcellularLocation>
</comment>
<dbReference type="OrthoDB" id="6252479at2759"/>
<dbReference type="PANTHER" id="PTHR24028">
    <property type="entry name" value="CADHERIN-87A"/>
    <property type="match status" value="1"/>
</dbReference>
<name>A0A851P3E7_9GALL</name>
<dbReference type="Proteomes" id="UP000613066">
    <property type="component" value="Unassembled WGS sequence"/>
</dbReference>
<dbReference type="AlphaFoldDB" id="A0A851P3E7"/>
<dbReference type="InterPro" id="IPR013164">
    <property type="entry name" value="Cadherin_N"/>
</dbReference>
<dbReference type="Pfam" id="PF08266">
    <property type="entry name" value="Cadherin_2"/>
    <property type="match status" value="1"/>
</dbReference>
<keyword evidence="8" id="KW-0472">Membrane</keyword>
<evidence type="ECO:0000313" key="13">
    <source>
        <dbReference type="Proteomes" id="UP000613066"/>
    </source>
</evidence>
<reference evidence="12" key="1">
    <citation type="submission" date="2019-09" db="EMBL/GenBank/DDBJ databases">
        <title>Bird 10,000 Genomes (B10K) Project - Family phase.</title>
        <authorList>
            <person name="Zhang G."/>
        </authorList>
    </citation>
    <scope>NUCLEOTIDE SEQUENCE</scope>
    <source>
        <strain evidence="12">B10K-DU-001-08</strain>
        <tissue evidence="12">Muscle</tissue>
    </source>
</reference>
<feature type="domain" description="Cadherin" evidence="11">
    <location>
        <begin position="462"/>
        <end position="532"/>
    </location>
</feature>
<keyword evidence="6" id="KW-0130">Cell adhesion</keyword>
<dbReference type="SUPFAM" id="SSF49313">
    <property type="entry name" value="Cadherin-like"/>
    <property type="match status" value="5"/>
</dbReference>
<accession>A0A851P3E7</accession>
<feature type="domain" description="Cadherin" evidence="11">
    <location>
        <begin position="252"/>
        <end position="356"/>
    </location>
</feature>
<proteinExistence type="predicted"/>
<evidence type="ECO:0000256" key="9">
    <source>
        <dbReference type="ARBA" id="ARBA00023180"/>
    </source>
</evidence>
<evidence type="ECO:0000256" key="10">
    <source>
        <dbReference type="PROSITE-ProRule" id="PRU00043"/>
    </source>
</evidence>
<dbReference type="PRINTS" id="PR00205">
    <property type="entry name" value="CADHERIN"/>
</dbReference>
<evidence type="ECO:0000256" key="8">
    <source>
        <dbReference type="ARBA" id="ARBA00023136"/>
    </source>
</evidence>
<feature type="non-terminal residue" evidence="12">
    <location>
        <position position="534"/>
    </location>
</feature>
<dbReference type="Pfam" id="PF00028">
    <property type="entry name" value="Cadherin"/>
    <property type="match status" value="4"/>
</dbReference>
<dbReference type="Gene3D" id="2.60.40.60">
    <property type="entry name" value="Cadherins"/>
    <property type="match status" value="5"/>
</dbReference>
<gene>
    <name evidence="12" type="primary">Pcdhb15</name>
    <name evidence="12" type="ORF">PENPIL_R08846</name>
</gene>
<keyword evidence="3" id="KW-0732">Signal</keyword>
<keyword evidence="4" id="KW-0677">Repeat</keyword>
<dbReference type="InterPro" id="IPR015919">
    <property type="entry name" value="Cadherin-like_sf"/>
</dbReference>
<keyword evidence="2" id="KW-0812">Transmembrane</keyword>
<dbReference type="GO" id="GO:0005886">
    <property type="term" value="C:plasma membrane"/>
    <property type="evidence" value="ECO:0007669"/>
    <property type="project" value="InterPro"/>
</dbReference>
<evidence type="ECO:0000259" key="11">
    <source>
        <dbReference type="PROSITE" id="PS50268"/>
    </source>
</evidence>
<dbReference type="FunFam" id="2.60.40.60:FF:000006">
    <property type="entry name" value="Protocadherin alpha 2"/>
    <property type="match status" value="1"/>
</dbReference>
<dbReference type="FunFam" id="2.60.40.60:FF:000002">
    <property type="entry name" value="Protocadherin alpha 2"/>
    <property type="match status" value="1"/>
</dbReference>
<dbReference type="FunFam" id="2.60.40.60:FF:000185">
    <property type="entry name" value="Protocadherin 2 alpha c"/>
    <property type="match status" value="1"/>
</dbReference>
<evidence type="ECO:0000256" key="5">
    <source>
        <dbReference type="ARBA" id="ARBA00022837"/>
    </source>
</evidence>
<dbReference type="CDD" id="cd11304">
    <property type="entry name" value="Cadherin_repeat"/>
    <property type="match status" value="4"/>
</dbReference>
<evidence type="ECO:0000256" key="2">
    <source>
        <dbReference type="ARBA" id="ARBA00022692"/>
    </source>
</evidence>
<dbReference type="FunFam" id="2.60.40.60:FF:000018">
    <property type="entry name" value="Protocadherin gamma c3"/>
    <property type="match status" value="1"/>
</dbReference>
<evidence type="ECO:0000256" key="4">
    <source>
        <dbReference type="ARBA" id="ARBA00022737"/>
    </source>
</evidence>
<keyword evidence="5 10" id="KW-0106">Calcium</keyword>
<dbReference type="EMBL" id="WBMW01005269">
    <property type="protein sequence ID" value="NXC48971.1"/>
    <property type="molecule type" value="Genomic_DNA"/>
</dbReference>
<keyword evidence="13" id="KW-1185">Reference proteome</keyword>
<feature type="domain" description="Cadherin" evidence="11">
    <location>
        <begin position="357"/>
        <end position="461"/>
    </location>
</feature>
<evidence type="ECO:0000256" key="6">
    <source>
        <dbReference type="ARBA" id="ARBA00022889"/>
    </source>
</evidence>
<evidence type="ECO:0000256" key="1">
    <source>
        <dbReference type="ARBA" id="ARBA00004167"/>
    </source>
</evidence>
<dbReference type="PANTHER" id="PTHR24028:SF329">
    <property type="entry name" value="CADHERIN DOMAIN-CONTAINING PROTEIN"/>
    <property type="match status" value="1"/>
</dbReference>
<evidence type="ECO:0000313" key="12">
    <source>
        <dbReference type="EMBL" id="NXC48971.1"/>
    </source>
</evidence>
<evidence type="ECO:0000256" key="3">
    <source>
        <dbReference type="ARBA" id="ARBA00022729"/>
    </source>
</evidence>
<dbReference type="PROSITE" id="PS00232">
    <property type="entry name" value="CADHERIN_1"/>
    <property type="match status" value="3"/>
</dbReference>
<comment type="caution">
    <text evidence="12">The sequence shown here is derived from an EMBL/GenBank/DDBJ whole genome shotgun (WGS) entry which is preliminary data.</text>
</comment>
<protein>
    <submittedName>
        <fullName evidence="12">PCDBF protein</fullName>
    </submittedName>
</protein>
<sequence length="534" mass="57778">QQGRLLCRGMASGRRSGGGERQVLLLVLYMCVCPSGAERLRYSLEEEMARDSLVANVAQELGLSPGQLAARRARVVSEGSGQRFRLDPGSGILTVTETLDRERLCSQSESCTLSFQIFLENPMQLIRGEVEIRDVNNNSPVFPQKEMVVEILETEAPGSRFPLESARDKDTGKNGLQNYSLSPNSHFSLALETGEDGAKYAELVLQRQLDREEQRELHLLLTATDGGSPPRSGTAQVRVVVLDANDNMPVFSREVYEVRVAENSPPGQLVLRISATDPDEGTNGEVRYTITQTSEGSRQLFNLNADTGEIRISGKLDFEEAKRHKLVVRATDGGGLSAHCKVHVEVLDVNDNAPEIALTSLSASIPEDAPPRTVVALFSVRDRDGGDNGRAECAIEGDVPFSLAAASDGYYEVRSSAALDRETTAEYNVSITATDWGAPRLSARASIWVRLADVNDNAPRFTQRVYSMAVSENEAGALRIGSVKATDADVGANGHVSYALAAAEGSERPAVSVDAISGAVSVVRPLDYERERAL</sequence>
<dbReference type="PROSITE" id="PS50268">
    <property type="entry name" value="CADHERIN_2"/>
    <property type="match status" value="5"/>
</dbReference>
<keyword evidence="9" id="KW-0325">Glycoprotein</keyword>
<organism evidence="12 13">
    <name type="scientific">Penelope pileata</name>
    <dbReference type="NCBI Taxonomy" id="1118817"/>
    <lineage>
        <taxon>Eukaryota</taxon>
        <taxon>Metazoa</taxon>
        <taxon>Chordata</taxon>
        <taxon>Craniata</taxon>
        <taxon>Vertebrata</taxon>
        <taxon>Euteleostomi</taxon>
        <taxon>Archelosauria</taxon>
        <taxon>Archosauria</taxon>
        <taxon>Dinosauria</taxon>
        <taxon>Saurischia</taxon>
        <taxon>Theropoda</taxon>
        <taxon>Coelurosauria</taxon>
        <taxon>Aves</taxon>
        <taxon>Neognathae</taxon>
        <taxon>Galloanserae</taxon>
        <taxon>Galliformes</taxon>
        <taxon>Cracidae</taxon>
        <taxon>Penelope</taxon>
    </lineage>
</organism>